<feature type="compositionally biased region" description="Low complexity" evidence="1">
    <location>
        <begin position="1185"/>
        <end position="1199"/>
    </location>
</feature>
<gene>
    <name evidence="2" type="ORF">Esi_0136_0042</name>
</gene>
<feature type="compositionally biased region" description="Acidic residues" evidence="1">
    <location>
        <begin position="846"/>
        <end position="858"/>
    </location>
</feature>
<feature type="region of interest" description="Disordered" evidence="1">
    <location>
        <begin position="1806"/>
        <end position="2373"/>
    </location>
</feature>
<reference evidence="2 3" key="1">
    <citation type="journal article" date="2010" name="Nature">
        <title>The Ectocarpus genome and the independent evolution of multicellularity in brown algae.</title>
        <authorList>
            <person name="Cock J.M."/>
            <person name="Sterck L."/>
            <person name="Rouze P."/>
            <person name="Scornet D."/>
            <person name="Allen A.E."/>
            <person name="Amoutzias G."/>
            <person name="Anthouard V."/>
            <person name="Artiguenave F."/>
            <person name="Aury J.M."/>
            <person name="Badger J.H."/>
            <person name="Beszteri B."/>
            <person name="Billiau K."/>
            <person name="Bonnet E."/>
            <person name="Bothwell J.H."/>
            <person name="Bowler C."/>
            <person name="Boyen C."/>
            <person name="Brownlee C."/>
            <person name="Carrano C.J."/>
            <person name="Charrier B."/>
            <person name="Cho G.Y."/>
            <person name="Coelho S.M."/>
            <person name="Collen J."/>
            <person name="Corre E."/>
            <person name="Da Silva C."/>
            <person name="Delage L."/>
            <person name="Delaroque N."/>
            <person name="Dittami S.M."/>
            <person name="Doulbeau S."/>
            <person name="Elias M."/>
            <person name="Farnham G."/>
            <person name="Gachon C.M."/>
            <person name="Gschloessl B."/>
            <person name="Heesch S."/>
            <person name="Jabbari K."/>
            <person name="Jubin C."/>
            <person name="Kawai H."/>
            <person name="Kimura K."/>
            <person name="Kloareg B."/>
            <person name="Kupper F.C."/>
            <person name="Lang D."/>
            <person name="Le Bail A."/>
            <person name="Leblanc C."/>
            <person name="Lerouge P."/>
            <person name="Lohr M."/>
            <person name="Lopez P.J."/>
            <person name="Martens C."/>
            <person name="Maumus F."/>
            <person name="Michel G."/>
            <person name="Miranda-Saavedra D."/>
            <person name="Morales J."/>
            <person name="Moreau H."/>
            <person name="Motomura T."/>
            <person name="Nagasato C."/>
            <person name="Napoli C.A."/>
            <person name="Nelson D.R."/>
            <person name="Nyvall-Collen P."/>
            <person name="Peters A.F."/>
            <person name="Pommier C."/>
            <person name="Potin P."/>
            <person name="Poulain J."/>
            <person name="Quesneville H."/>
            <person name="Read B."/>
            <person name="Rensing S.A."/>
            <person name="Ritter A."/>
            <person name="Rousvoal S."/>
            <person name="Samanta M."/>
            <person name="Samson G."/>
            <person name="Schroeder D.C."/>
            <person name="Segurens B."/>
            <person name="Strittmatter M."/>
            <person name="Tonon T."/>
            <person name="Tregear J.W."/>
            <person name="Valentin K."/>
            <person name="von Dassow P."/>
            <person name="Yamagishi T."/>
            <person name="Van de Peer Y."/>
            <person name="Wincker P."/>
        </authorList>
    </citation>
    <scope>NUCLEOTIDE SEQUENCE [LARGE SCALE GENOMIC DNA]</scope>
    <source>
        <strain evidence="3">Ec32 / CCAP1310/4</strain>
    </source>
</reference>
<feature type="compositionally biased region" description="Acidic residues" evidence="1">
    <location>
        <begin position="359"/>
        <end position="371"/>
    </location>
</feature>
<feature type="compositionally biased region" description="Low complexity" evidence="1">
    <location>
        <begin position="188"/>
        <end position="197"/>
    </location>
</feature>
<feature type="compositionally biased region" description="Basic and acidic residues" evidence="1">
    <location>
        <begin position="1157"/>
        <end position="1172"/>
    </location>
</feature>
<feature type="compositionally biased region" description="Low complexity" evidence="1">
    <location>
        <begin position="1851"/>
        <end position="1871"/>
    </location>
</feature>
<feature type="compositionally biased region" description="Acidic residues" evidence="1">
    <location>
        <begin position="593"/>
        <end position="603"/>
    </location>
</feature>
<feature type="compositionally biased region" description="Basic residues" evidence="1">
    <location>
        <begin position="815"/>
        <end position="824"/>
    </location>
</feature>
<dbReference type="OrthoDB" id="10553676at2759"/>
<feature type="compositionally biased region" description="Pro residues" evidence="1">
    <location>
        <begin position="1395"/>
        <end position="1407"/>
    </location>
</feature>
<feature type="compositionally biased region" description="Low complexity" evidence="1">
    <location>
        <begin position="1145"/>
        <end position="1154"/>
    </location>
</feature>
<feature type="compositionally biased region" description="Acidic residues" evidence="1">
    <location>
        <begin position="1646"/>
        <end position="1658"/>
    </location>
</feature>
<feature type="compositionally biased region" description="Low complexity" evidence="1">
    <location>
        <begin position="2211"/>
        <end position="2225"/>
    </location>
</feature>
<feature type="compositionally biased region" description="Polar residues" evidence="1">
    <location>
        <begin position="154"/>
        <end position="168"/>
    </location>
</feature>
<feature type="compositionally biased region" description="Pro residues" evidence="1">
    <location>
        <begin position="2197"/>
        <end position="2210"/>
    </location>
</feature>
<feature type="compositionally biased region" description="Gly residues" evidence="1">
    <location>
        <begin position="1702"/>
        <end position="1714"/>
    </location>
</feature>
<dbReference type="Proteomes" id="UP000002630">
    <property type="component" value="Linkage Group LG16"/>
</dbReference>
<feature type="compositionally biased region" description="Basic residues" evidence="1">
    <location>
        <begin position="1558"/>
        <end position="1567"/>
    </location>
</feature>
<dbReference type="OMA" id="PPWAKPY"/>
<feature type="compositionally biased region" description="Polar residues" evidence="1">
    <location>
        <begin position="2015"/>
        <end position="2024"/>
    </location>
</feature>
<feature type="compositionally biased region" description="Low complexity" evidence="1">
    <location>
        <begin position="1720"/>
        <end position="1731"/>
    </location>
</feature>
<evidence type="ECO:0000313" key="2">
    <source>
        <dbReference type="EMBL" id="CBJ29172.1"/>
    </source>
</evidence>
<keyword evidence="3" id="KW-1185">Reference proteome</keyword>
<feature type="compositionally biased region" description="Pro residues" evidence="1">
    <location>
        <begin position="639"/>
        <end position="660"/>
    </location>
</feature>
<feature type="compositionally biased region" description="Low complexity" evidence="1">
    <location>
        <begin position="770"/>
        <end position="785"/>
    </location>
</feature>
<feature type="compositionally biased region" description="Polar residues" evidence="1">
    <location>
        <begin position="2091"/>
        <end position="2111"/>
    </location>
</feature>
<feature type="compositionally biased region" description="Low complexity" evidence="1">
    <location>
        <begin position="519"/>
        <end position="528"/>
    </location>
</feature>
<feature type="compositionally biased region" description="Pro residues" evidence="1">
    <location>
        <begin position="414"/>
        <end position="427"/>
    </location>
</feature>
<feature type="compositionally biased region" description="Polar residues" evidence="1">
    <location>
        <begin position="1749"/>
        <end position="1758"/>
    </location>
</feature>
<feature type="compositionally biased region" description="Low complexity" evidence="1">
    <location>
        <begin position="1673"/>
        <end position="1688"/>
    </location>
</feature>
<organism evidence="2 3">
    <name type="scientific">Ectocarpus siliculosus</name>
    <name type="common">Brown alga</name>
    <name type="synonym">Conferva siliculosa</name>
    <dbReference type="NCBI Taxonomy" id="2880"/>
    <lineage>
        <taxon>Eukaryota</taxon>
        <taxon>Sar</taxon>
        <taxon>Stramenopiles</taxon>
        <taxon>Ochrophyta</taxon>
        <taxon>PX clade</taxon>
        <taxon>Phaeophyceae</taxon>
        <taxon>Ectocarpales</taxon>
        <taxon>Ectocarpaceae</taxon>
        <taxon>Ectocarpus</taxon>
    </lineage>
</organism>
<feature type="compositionally biased region" description="Gly residues" evidence="1">
    <location>
        <begin position="491"/>
        <end position="501"/>
    </location>
</feature>
<feature type="compositionally biased region" description="Gly residues" evidence="1">
    <location>
        <begin position="943"/>
        <end position="954"/>
    </location>
</feature>
<dbReference type="InParanoid" id="D7FJS0"/>
<feature type="compositionally biased region" description="Polar residues" evidence="1">
    <location>
        <begin position="95"/>
        <end position="107"/>
    </location>
</feature>
<feature type="compositionally biased region" description="Gly residues" evidence="1">
    <location>
        <begin position="1327"/>
        <end position="1336"/>
    </location>
</feature>
<feature type="region of interest" description="Disordered" evidence="1">
    <location>
        <begin position="759"/>
        <end position="1035"/>
    </location>
</feature>
<feature type="compositionally biased region" description="Low complexity" evidence="1">
    <location>
        <begin position="1483"/>
        <end position="1494"/>
    </location>
</feature>
<feature type="compositionally biased region" description="Gly residues" evidence="1">
    <location>
        <begin position="372"/>
        <end position="383"/>
    </location>
</feature>
<feature type="region of interest" description="Disordered" evidence="1">
    <location>
        <begin position="2695"/>
        <end position="2714"/>
    </location>
</feature>
<feature type="compositionally biased region" description="Low complexity" evidence="1">
    <location>
        <begin position="2322"/>
        <end position="2357"/>
    </location>
</feature>
<feature type="compositionally biased region" description="Polar residues" evidence="1">
    <location>
        <begin position="1814"/>
        <end position="1824"/>
    </location>
</feature>
<feature type="region of interest" description="Disordered" evidence="1">
    <location>
        <begin position="51"/>
        <end position="719"/>
    </location>
</feature>
<feature type="compositionally biased region" description="Basic and acidic residues" evidence="1">
    <location>
        <begin position="1891"/>
        <end position="1903"/>
    </location>
</feature>
<feature type="compositionally biased region" description="Basic residues" evidence="1">
    <location>
        <begin position="330"/>
        <end position="339"/>
    </location>
</feature>
<feature type="region of interest" description="Disordered" evidence="1">
    <location>
        <begin position="2388"/>
        <end position="2422"/>
    </location>
</feature>
<dbReference type="EMBL" id="FN649741">
    <property type="protein sequence ID" value="CBJ29172.1"/>
    <property type="molecule type" value="Genomic_DNA"/>
</dbReference>
<evidence type="ECO:0000313" key="3">
    <source>
        <dbReference type="Proteomes" id="UP000002630"/>
    </source>
</evidence>
<protein>
    <submittedName>
        <fullName evidence="2">Uncharacterized protein</fullName>
    </submittedName>
</protein>
<dbReference type="EMBL" id="FN647972">
    <property type="protein sequence ID" value="CBJ29172.1"/>
    <property type="molecule type" value="Genomic_DNA"/>
</dbReference>
<feature type="region of interest" description="Disordered" evidence="1">
    <location>
        <begin position="1440"/>
        <end position="1767"/>
    </location>
</feature>
<feature type="compositionally biased region" description="Gly residues" evidence="1">
    <location>
        <begin position="315"/>
        <end position="324"/>
    </location>
</feature>
<accession>D7FJS0</accession>
<feature type="region of interest" description="Disordered" evidence="1">
    <location>
        <begin position="2474"/>
        <end position="2544"/>
    </location>
</feature>
<feature type="compositionally biased region" description="Polar residues" evidence="1">
    <location>
        <begin position="119"/>
        <end position="134"/>
    </location>
</feature>
<feature type="compositionally biased region" description="Pro residues" evidence="1">
    <location>
        <begin position="887"/>
        <end position="898"/>
    </location>
</feature>
<feature type="compositionally biased region" description="Low complexity" evidence="1">
    <location>
        <begin position="1936"/>
        <end position="1952"/>
    </location>
</feature>
<name>D7FJS0_ECTSI</name>
<sequence>MSATVEPANKSRPRRWLAFLDCAAVEATGASTNTRAHVPRVNEVNREIVNAFRRSSNDRPSSASGAEDHRRAPSVLMQRPNTASATVAKDEGVPSTGSSEPAASTSMPPWAKPYKPKTQEPSPDSSRVASTPSLGSGMPKWGQKTILPAPKQAESGSPAATTTTNKTSAESEAKDEPAGGLDWLQSLAPPTATTAAAPSPPHAQPGRPSGDTPGEAKEEEDTDWLGAALKGDLAVAKPAVETFSGQKADHQDDDAGGDDWLAIAKSSGQAKQKPLHNPTARRSVAIPAPGGWMSSGKLGLSTEDGSDEEVAANASGGGGSGSSGGNPIPTKKKKKKKKLSVSESGPGGWLSSGVLGVAVEDESDDDDDDDVGGPGGGDAGESGRGVAVTIETQTEEDIESITKRGATEKANVPKLPPWAKPYVPPPKPDIEPDAAPAKASTSGEEVEKEGPEMPDWLAAAAGVPSGQEAPKVPSEEPGPVAAGPGDEDGGGNDGLEAGGGLDDWLNVAKSSGQTKRKSVVTVAAPAATGGWMSSGKLGISTEDDSDQDDAGKTGGGGSAVTKLKKKKKQAAQSPADTSGPGGWMSSGALGAPAEDESGDEDSGGGETDRGVGVTIETQTEEDIEAVTKGGATEKGNAPKLPPWAKPYVPPPKPEVVPDTPPKADSAPQGAPEKQGSEIPDWLAAVAGTSSSREDPSGAMIEEAGPTAGQEDSAGGGGLSWLTQAARSSTFGAAAPIDKPSAAVVDGAAGGVNDWLAAAKSTGQTKRKPHATATAAAKAAAVPAAPGGWLSSVKLGVSTEEDSDQDDAGKTAGRSTKSKKKKKQARGSVSVASGPEGWLSSGALGVPEEESDDDDDDGGGDSQPVLVTMETQTEDDIEGVTERGNVPKLPPWAKPYVPPPKDDVAPDSTADSTAEIPPEKEETDASATPDWILASLGDQDADGFSGGVPASGGGSNNWLSQAAEQEPGAGASDMPNTGDTNAPDWLQQAAAPNAKPKHRQAASMPQQRPGIARKAAVPASPLSWMKQVKRQSSMDLDDQTVETTVAQAKAKAAPGGWLQIGVLGAPDALAEENELEQARAASPLTSTGPESRSRSEGRRPSLSGGPPPWAPAKEEGAVGDSGSTTTSTHDVGRRPSLSGGMPRWAPAPTAVAAEAETTEQKEGSEEAAKEKGEPATSGVRVSDWLAAAATTGTASGEESTNALGEERDQQDGEASGGSDGLSWLTQAADSHKPSAAASGIPSTAGVDSSEGDAGADWLAVAKSSGQAKRSPAVKRPSVGAAAPGGWMSSGKLGLPAGDGSDDDQAGKTSGSGGVAKAKKKKKARGSVSGTGGPGGWLSAGALGVSAKDESDEEEGSGGDNDRRGAAVTIETQTDDDIEAATRGAAERGSTRKLPPWAKPYVPPDPIPEVVPDTAAELTIEKQELEPAGSGGVPSWLAAVAGAPADEKHSDALGQERALEADEGGVGQASGGNDGLGWLTEAASKDTAAATPASTSVPDWLGDATSRGMTKHNKSSTAAKRASIKSAAPGGWMSSGKLGVSTGDDGSDEDQAGKTDRGSAKPRKKKKQPSRGSVSAAGGPAGWLSSGALGVPAQDESDEDGGDSDGGRPLMATTETQTEENIEEATKTANGPKLPPWAKPWTPPPPEPEAEPDTDPDPPPEQEHDTPATPDWILASLGPDAEGAAAAPAPGGSPGDWLVQENQAGGGPTGTGGGSNGPDWLQQATAAPTAKPANRSRGAATQRPGGGRKAATQSPLSWMTSMKRRSSMDLNDQGVEEAIAQAKAKTIPGGWLQMGALGAPDAVEEANALEEARAASSLTRTSTNGKGTPGAAATDVRRPSLEQGLPPWAPKLATTALASSSSSRGRRTSFSGGTPAWAPQHQQGGGSPSAEQLKARADESPEGRRPGLAGGMPSWAPADKKVAAGSDGSSRRRRRSSLDGGMPAWAPAAPGGSPTSRSRGQEEDELPVPESEQATPALPDWLTAAAGGGSAPKDTRGDGESTIDTDDDGGGLGWLTQAASGGTTSKSQDRKGSQEAADTALDDEARTERTAAGSTDAACNDVSSEHSGGGEGLGWLSAAVVRRPQMKSRTHELQPTATSTNVVASKSRAQQRNSASSGPSSSSKTTSSTAPGGWLALSVASGNLGGLSDDGESHLVGDGTNNGGDTGKEDTATQTDDVVIVEAKKSVSEQTTSKNPTKPKLPPWAKPWPKPVAAPAVADPDSSSPSSVDNRQAPNVGEDKAINAGGASSGGGGGLDWISAAVDNGTSNLSHGLSASTTDTGGVPARATSDSSDQEKGEEGGSLSWLAKAAAGSSDRPADTAGKSTTSTVATPGTATTDDDWLATAASGAARPYPSPSRRPSAETKAAGRRCSGGGWMTTAAGTVGLQLLDGNGDGSVSDGVNSALHKKKGPEQGNASAAQSGGAGGWMAKAVLSGYLADTALSEENAADDVASRAEPVRQGKTIATQTDEVVGQAAAEPAKPKLPPWAKPWSAPAPATVSDPVSTPATGVDSVVGEGTGLNRRGSYESSTSDTKDGRTTAGGGGGGIDWVTQVTSEEPEIIAQTDHDSTAVNGSDDLLAAALSGNSKLVTEAATATTASGRDRGVSKHNVRSNNNSCCTCGSAIKHSVKTTPANTAGHSGRPGAWLIAAVAPSGPASPIENDTEQDTFGNNSDIQGSGAGRVGVETTTIGVQWEEEAGKTVHPASSTKSRLPPWAKPYVRPSTEVIGRDDGSEDNDSVRVVMESNGIQCGESMLGGRLSEEPI</sequence>
<feature type="compositionally biased region" description="Low complexity" evidence="1">
    <location>
        <begin position="2112"/>
        <end position="2131"/>
    </location>
</feature>
<proteinExistence type="predicted"/>
<feature type="region of interest" description="Disordered" evidence="1">
    <location>
        <begin position="1070"/>
        <end position="1408"/>
    </location>
</feature>
<feature type="compositionally biased region" description="Gly residues" evidence="1">
    <location>
        <begin position="1462"/>
        <end position="1473"/>
    </location>
</feature>
<evidence type="ECO:0000256" key="1">
    <source>
        <dbReference type="SAM" id="MobiDB-lite"/>
    </source>
</evidence>
<feature type="compositionally biased region" description="Pro residues" evidence="1">
    <location>
        <begin position="1631"/>
        <end position="1645"/>
    </location>
</feature>
<feature type="compositionally biased region" description="Polar residues" evidence="1">
    <location>
        <begin position="2262"/>
        <end position="2278"/>
    </location>
</feature>